<comment type="similarity">
    <text evidence="2">Belongs to the CD225/Dispanin family.</text>
</comment>
<dbReference type="AlphaFoldDB" id="A0ABD3X4W7"/>
<evidence type="ECO:0000256" key="3">
    <source>
        <dbReference type="ARBA" id="ARBA00022692"/>
    </source>
</evidence>
<gene>
    <name evidence="8" type="ORF">ACJMK2_032971</name>
</gene>
<dbReference type="InterPro" id="IPR051423">
    <property type="entry name" value="CD225/Dispanin"/>
</dbReference>
<feature type="transmembrane region" description="Helical" evidence="7">
    <location>
        <begin position="70"/>
        <end position="93"/>
    </location>
</feature>
<dbReference type="Proteomes" id="UP001634394">
    <property type="component" value="Unassembled WGS sequence"/>
</dbReference>
<feature type="compositionally biased region" description="Polar residues" evidence="6">
    <location>
        <begin position="9"/>
        <end position="18"/>
    </location>
</feature>
<keyword evidence="3 7" id="KW-0812">Transmembrane</keyword>
<keyword evidence="5 7" id="KW-0472">Membrane</keyword>
<evidence type="ECO:0000256" key="4">
    <source>
        <dbReference type="ARBA" id="ARBA00022989"/>
    </source>
</evidence>
<feature type="transmembrane region" description="Helical" evidence="7">
    <location>
        <begin position="114"/>
        <end position="138"/>
    </location>
</feature>
<feature type="region of interest" description="Disordered" evidence="6">
    <location>
        <begin position="1"/>
        <end position="25"/>
    </location>
</feature>
<evidence type="ECO:0000256" key="6">
    <source>
        <dbReference type="SAM" id="MobiDB-lite"/>
    </source>
</evidence>
<accession>A0ABD3X4W7</accession>
<proteinExistence type="inferred from homology"/>
<dbReference type="PANTHER" id="PTHR14948">
    <property type="entry name" value="NG5"/>
    <property type="match status" value="1"/>
</dbReference>
<evidence type="ECO:0000313" key="8">
    <source>
        <dbReference type="EMBL" id="KAL3880755.1"/>
    </source>
</evidence>
<dbReference type="PANTHER" id="PTHR14948:SF25">
    <property type="entry name" value="DUF4190 DOMAIN-CONTAINING PROTEIN"/>
    <property type="match status" value="1"/>
</dbReference>
<comment type="subcellular location">
    <subcellularLocation>
        <location evidence="1">Membrane</location>
    </subcellularLocation>
</comment>
<evidence type="ECO:0000256" key="2">
    <source>
        <dbReference type="ARBA" id="ARBA00006843"/>
    </source>
</evidence>
<dbReference type="InterPro" id="IPR007593">
    <property type="entry name" value="CD225/Dispanin_fam"/>
</dbReference>
<comment type="caution">
    <text evidence="8">The sequence shown here is derived from an EMBL/GenBank/DDBJ whole genome shotgun (WGS) entry which is preliminary data.</text>
</comment>
<dbReference type="GO" id="GO:0016020">
    <property type="term" value="C:membrane"/>
    <property type="evidence" value="ECO:0007669"/>
    <property type="project" value="UniProtKB-SubCell"/>
</dbReference>
<organism evidence="8 9">
    <name type="scientific">Sinanodonta woodiana</name>
    <name type="common">Chinese pond mussel</name>
    <name type="synonym">Anodonta woodiana</name>
    <dbReference type="NCBI Taxonomy" id="1069815"/>
    <lineage>
        <taxon>Eukaryota</taxon>
        <taxon>Metazoa</taxon>
        <taxon>Spiralia</taxon>
        <taxon>Lophotrochozoa</taxon>
        <taxon>Mollusca</taxon>
        <taxon>Bivalvia</taxon>
        <taxon>Autobranchia</taxon>
        <taxon>Heteroconchia</taxon>
        <taxon>Palaeoheterodonta</taxon>
        <taxon>Unionida</taxon>
        <taxon>Unionoidea</taxon>
        <taxon>Unionidae</taxon>
        <taxon>Unioninae</taxon>
        <taxon>Sinanodonta</taxon>
    </lineage>
</organism>
<name>A0ABD3X4W7_SINWO</name>
<evidence type="ECO:0000256" key="5">
    <source>
        <dbReference type="ARBA" id="ARBA00023136"/>
    </source>
</evidence>
<evidence type="ECO:0000256" key="1">
    <source>
        <dbReference type="ARBA" id="ARBA00004370"/>
    </source>
</evidence>
<dbReference type="Pfam" id="PF04505">
    <property type="entry name" value="CD225"/>
    <property type="match status" value="1"/>
</dbReference>
<evidence type="ECO:0000256" key="7">
    <source>
        <dbReference type="SAM" id="Phobius"/>
    </source>
</evidence>
<protein>
    <submittedName>
        <fullName evidence="8">Uncharacterized protein</fullName>
    </submittedName>
</protein>
<sequence length="151" mass="16386">MSLYFKEPVTNSQPQKNGQPVEYCPPPMNEHPNGYGYPGQPNAITTQGNVSYVSPNTVILTNGVPAPSGLVLAILACAFCCWPIGVFAIMYALQSQSALDNNVAWSKYRTSRRLSIASIIVGSTFVAIAIGIGIWRIVEAVTYANTLRQLY</sequence>
<evidence type="ECO:0000313" key="9">
    <source>
        <dbReference type="Proteomes" id="UP001634394"/>
    </source>
</evidence>
<keyword evidence="9" id="KW-1185">Reference proteome</keyword>
<reference evidence="8 9" key="1">
    <citation type="submission" date="2024-11" db="EMBL/GenBank/DDBJ databases">
        <title>Chromosome-level genome assembly of the freshwater bivalve Anodonta woodiana.</title>
        <authorList>
            <person name="Chen X."/>
        </authorList>
    </citation>
    <scope>NUCLEOTIDE SEQUENCE [LARGE SCALE GENOMIC DNA]</scope>
    <source>
        <strain evidence="8">MN2024</strain>
        <tissue evidence="8">Gills</tissue>
    </source>
</reference>
<dbReference type="EMBL" id="JBJQND010000004">
    <property type="protein sequence ID" value="KAL3880755.1"/>
    <property type="molecule type" value="Genomic_DNA"/>
</dbReference>
<keyword evidence="4 7" id="KW-1133">Transmembrane helix</keyword>